<organism evidence="1 2">
    <name type="scientific">Agrobacterium tumefaciens str. B6</name>
    <dbReference type="NCBI Taxonomy" id="1183423"/>
    <lineage>
        <taxon>Bacteria</taxon>
        <taxon>Pseudomonadati</taxon>
        <taxon>Pseudomonadota</taxon>
        <taxon>Alphaproteobacteria</taxon>
        <taxon>Hyphomicrobiales</taxon>
        <taxon>Rhizobiaceae</taxon>
        <taxon>Rhizobium/Agrobacterium group</taxon>
        <taxon>Agrobacterium</taxon>
        <taxon>Agrobacterium tumefaciens complex</taxon>
    </lineage>
</organism>
<name>A0A822UZS8_AGRTU</name>
<dbReference type="EMBL" id="FCNL01000011">
    <property type="protein sequence ID" value="CVI15636.1"/>
    <property type="molecule type" value="Genomic_DNA"/>
</dbReference>
<evidence type="ECO:0000313" key="1">
    <source>
        <dbReference type="EMBL" id="CVI15636.1"/>
    </source>
</evidence>
<dbReference type="AlphaFoldDB" id="A0A822UZS8"/>
<sequence length="69" mass="7753">MHKARKRQFPGLFRDLRPSNLSPGFAVAEQEESIAALAATSGEDREIVNSRRWILTIEVSHRQAYGASQ</sequence>
<evidence type="ECO:0000313" key="2">
    <source>
        <dbReference type="Proteomes" id="UP000192074"/>
    </source>
</evidence>
<comment type="caution">
    <text evidence="1">The sequence shown here is derived from an EMBL/GenBank/DDBJ whole genome shotgun (WGS) entry which is preliminary data.</text>
</comment>
<dbReference type="Proteomes" id="UP000192074">
    <property type="component" value="Unassembled WGS sequence"/>
</dbReference>
<accession>A0A822UZS8</accession>
<proteinExistence type="predicted"/>
<protein>
    <submittedName>
        <fullName evidence="1">Uncharacterized protein</fullName>
    </submittedName>
</protein>
<gene>
    <name evidence="1" type="ORF">AGR4A_Cc190240</name>
</gene>
<reference evidence="1 2" key="1">
    <citation type="submission" date="2016-01" db="EMBL/GenBank/DDBJ databases">
        <authorList>
            <person name="Regsiter A."/>
            <person name="william w."/>
        </authorList>
    </citation>
    <scope>NUCLEOTIDE SEQUENCE [LARGE SCALE GENOMIC DNA]</scope>
    <source>
        <strain evidence="1 2">B6</strain>
    </source>
</reference>